<feature type="domain" description="N-acetyltransferase" evidence="3">
    <location>
        <begin position="2"/>
        <end position="158"/>
    </location>
</feature>
<keyword evidence="2" id="KW-0012">Acyltransferase</keyword>
<dbReference type="InterPro" id="IPR016181">
    <property type="entry name" value="Acyl_CoA_acyltransferase"/>
</dbReference>
<gene>
    <name evidence="4" type="ORF">K5V21_03020</name>
</gene>
<sequence>MIKIRKAKEEDFEEIKGLVVEINDIHAKARPDLYNFTEDPITINEFYELLRCRTTDIFIAINLCNNEIVAYSILNIINNKCLLLTKNKYYGYIEEFCVKSNYKRRGIGKTLFSYIKAYAKKLGLSSLQLTVWEFNEDARYFYESLGMITRNRRMEMEI</sequence>
<dbReference type="PANTHER" id="PTHR43420:SF47">
    <property type="entry name" value="N-ACETYLTRANSFERASE DOMAIN-CONTAINING PROTEIN"/>
    <property type="match status" value="1"/>
</dbReference>
<reference evidence="4 5" key="1">
    <citation type="journal article" date="2021" name="Cell Host Microbe">
        <title>in vivo commensal control of Clostridioides difficile virulence.</title>
        <authorList>
            <person name="Girinathan B.P."/>
            <person name="Dibenedetto N."/>
            <person name="Worley J.N."/>
            <person name="Peltier J."/>
            <person name="Arrieta-Ortiz M.L."/>
            <person name="Rupa Christinal Immanuel S."/>
            <person name="Lavin R."/>
            <person name="Delaney M.L."/>
            <person name="Cummins C."/>
            <person name="Hoffmann M."/>
            <person name="Luo Y."/>
            <person name="Gonzalez-Escalona N."/>
            <person name="Allard M."/>
            <person name="Onderdonk A.B."/>
            <person name="Gerber G.K."/>
            <person name="Sonenshein A.L."/>
            <person name="Baliga N."/>
            <person name="Dupuy B."/>
            <person name="Bry L."/>
        </authorList>
    </citation>
    <scope>NUCLEOTIDE SEQUENCE [LARGE SCALE GENOMIC DNA]</scope>
    <source>
        <strain evidence="4 5">DSM 599</strain>
    </source>
</reference>
<dbReference type="Pfam" id="PF00583">
    <property type="entry name" value="Acetyltransf_1"/>
    <property type="match status" value="1"/>
</dbReference>
<protein>
    <submittedName>
        <fullName evidence="4">GNAT family N-acetyltransferase</fullName>
    </submittedName>
</protein>
<evidence type="ECO:0000313" key="5">
    <source>
        <dbReference type="Proteomes" id="UP001299068"/>
    </source>
</evidence>
<dbReference type="EMBL" id="JAIKTU010000002">
    <property type="protein sequence ID" value="MBY0754420.1"/>
    <property type="molecule type" value="Genomic_DNA"/>
</dbReference>
<keyword evidence="1" id="KW-0808">Transferase</keyword>
<dbReference type="Gene3D" id="3.40.630.30">
    <property type="match status" value="1"/>
</dbReference>
<dbReference type="PANTHER" id="PTHR43420">
    <property type="entry name" value="ACETYLTRANSFERASE"/>
    <property type="match status" value="1"/>
</dbReference>
<evidence type="ECO:0000256" key="2">
    <source>
        <dbReference type="ARBA" id="ARBA00023315"/>
    </source>
</evidence>
<dbReference type="InterPro" id="IPR050680">
    <property type="entry name" value="YpeA/RimI_acetyltransf"/>
</dbReference>
<dbReference type="InterPro" id="IPR000182">
    <property type="entry name" value="GNAT_dom"/>
</dbReference>
<comment type="caution">
    <text evidence="4">The sequence shown here is derived from an EMBL/GenBank/DDBJ whole genome shotgun (WGS) entry which is preliminary data.</text>
</comment>
<evidence type="ECO:0000313" key="4">
    <source>
        <dbReference type="EMBL" id="MBY0754420.1"/>
    </source>
</evidence>
<evidence type="ECO:0000259" key="3">
    <source>
        <dbReference type="PROSITE" id="PS51186"/>
    </source>
</evidence>
<dbReference type="PROSITE" id="PS51186">
    <property type="entry name" value="GNAT"/>
    <property type="match status" value="1"/>
</dbReference>
<dbReference type="CDD" id="cd04301">
    <property type="entry name" value="NAT_SF"/>
    <property type="match status" value="1"/>
</dbReference>
<name>A0ABS7KUC8_CLOSR</name>
<dbReference type="RefSeq" id="WP_221859018.1">
    <property type="nucleotide sequence ID" value="NZ_JAIKTU010000002.1"/>
</dbReference>
<dbReference type="Proteomes" id="UP001299068">
    <property type="component" value="Unassembled WGS sequence"/>
</dbReference>
<proteinExistence type="predicted"/>
<keyword evidence="5" id="KW-1185">Reference proteome</keyword>
<organism evidence="4 5">
    <name type="scientific">Clostridium sardiniense</name>
    <name type="common">Clostridium absonum</name>
    <dbReference type="NCBI Taxonomy" id="29369"/>
    <lineage>
        <taxon>Bacteria</taxon>
        <taxon>Bacillati</taxon>
        <taxon>Bacillota</taxon>
        <taxon>Clostridia</taxon>
        <taxon>Eubacteriales</taxon>
        <taxon>Clostridiaceae</taxon>
        <taxon>Clostridium</taxon>
    </lineage>
</organism>
<evidence type="ECO:0000256" key="1">
    <source>
        <dbReference type="ARBA" id="ARBA00022679"/>
    </source>
</evidence>
<dbReference type="SUPFAM" id="SSF55729">
    <property type="entry name" value="Acyl-CoA N-acyltransferases (Nat)"/>
    <property type="match status" value="1"/>
</dbReference>
<accession>A0ABS7KUC8</accession>